<accession>A0A086QYD6</accession>
<evidence type="ECO:0000256" key="1">
    <source>
        <dbReference type="ARBA" id="ARBA00000900"/>
    </source>
</evidence>
<feature type="non-terminal residue" evidence="10">
    <location>
        <position position="79"/>
    </location>
</feature>
<evidence type="ECO:0000256" key="8">
    <source>
        <dbReference type="PROSITE-ProRule" id="PRU00175"/>
    </source>
</evidence>
<comment type="caution">
    <text evidence="10">The sequence shown here is derived from an EMBL/GenBank/DDBJ whole genome shotgun (WGS) entry which is preliminary data.</text>
</comment>
<dbReference type="SUPFAM" id="SSF57850">
    <property type="entry name" value="RING/U-box"/>
    <property type="match status" value="1"/>
</dbReference>
<proteinExistence type="predicted"/>
<name>A0A086QYD6_TOXGO</name>
<dbReference type="InterPro" id="IPR001841">
    <property type="entry name" value="Znf_RING"/>
</dbReference>
<dbReference type="PANTHER" id="PTHR22937:SF65">
    <property type="entry name" value="E3 UBIQUITIN-PROTEIN LIGASE ARK2C"/>
    <property type="match status" value="1"/>
</dbReference>
<dbReference type="InterPro" id="IPR045191">
    <property type="entry name" value="MBR1/2-like"/>
</dbReference>
<evidence type="ECO:0000313" key="11">
    <source>
        <dbReference type="Proteomes" id="UP000028821"/>
    </source>
</evidence>
<evidence type="ECO:0000256" key="5">
    <source>
        <dbReference type="ARBA" id="ARBA00022771"/>
    </source>
</evidence>
<evidence type="ECO:0000313" key="10">
    <source>
        <dbReference type="EMBL" id="KFH17618.1"/>
    </source>
</evidence>
<dbReference type="PROSITE" id="PS50089">
    <property type="entry name" value="ZF_RING_2"/>
    <property type="match status" value="1"/>
</dbReference>
<feature type="domain" description="RING-type" evidence="9">
    <location>
        <begin position="38"/>
        <end position="79"/>
    </location>
</feature>
<keyword evidence="7" id="KW-0862">Zinc</keyword>
<evidence type="ECO:0000259" key="9">
    <source>
        <dbReference type="PROSITE" id="PS50089"/>
    </source>
</evidence>
<evidence type="ECO:0000256" key="2">
    <source>
        <dbReference type="ARBA" id="ARBA00012483"/>
    </source>
</evidence>
<keyword evidence="4" id="KW-0479">Metal-binding</keyword>
<comment type="catalytic activity">
    <reaction evidence="1">
        <text>S-ubiquitinyl-[E2 ubiquitin-conjugating enzyme]-L-cysteine + [acceptor protein]-L-lysine = [E2 ubiquitin-conjugating enzyme]-L-cysteine + N(6)-ubiquitinyl-[acceptor protein]-L-lysine.</text>
        <dbReference type="EC" id="2.3.2.27"/>
    </reaction>
</comment>
<dbReference type="GO" id="GO:0008270">
    <property type="term" value="F:zinc ion binding"/>
    <property type="evidence" value="ECO:0007669"/>
    <property type="project" value="UniProtKB-KW"/>
</dbReference>
<dbReference type="Pfam" id="PF13639">
    <property type="entry name" value="zf-RING_2"/>
    <property type="match status" value="1"/>
</dbReference>
<keyword evidence="5 8" id="KW-0863">Zinc-finger</keyword>
<feature type="non-terminal residue" evidence="10">
    <location>
        <position position="1"/>
    </location>
</feature>
<dbReference type="GO" id="GO:0061630">
    <property type="term" value="F:ubiquitin protein ligase activity"/>
    <property type="evidence" value="ECO:0007669"/>
    <property type="project" value="UniProtKB-EC"/>
</dbReference>
<protein>
    <recommendedName>
        <fullName evidence="2">RING-type E3 ubiquitin transferase</fullName>
        <ecNumber evidence="2">2.3.2.27</ecNumber>
    </recommendedName>
</protein>
<evidence type="ECO:0000256" key="6">
    <source>
        <dbReference type="ARBA" id="ARBA00022786"/>
    </source>
</evidence>
<dbReference type="InterPro" id="IPR013083">
    <property type="entry name" value="Znf_RING/FYVE/PHD"/>
</dbReference>
<gene>
    <name evidence="10" type="ORF">TGMAS_412860</name>
</gene>
<organism evidence="10 11">
    <name type="scientific">Toxoplasma gondii MAS</name>
    <dbReference type="NCBI Taxonomy" id="943118"/>
    <lineage>
        <taxon>Eukaryota</taxon>
        <taxon>Sar</taxon>
        <taxon>Alveolata</taxon>
        <taxon>Apicomplexa</taxon>
        <taxon>Conoidasida</taxon>
        <taxon>Coccidia</taxon>
        <taxon>Eucoccidiorida</taxon>
        <taxon>Eimeriorina</taxon>
        <taxon>Sarcocystidae</taxon>
        <taxon>Toxoplasma</taxon>
    </lineage>
</organism>
<reference evidence="10 11" key="1">
    <citation type="submission" date="2014-04" db="EMBL/GenBank/DDBJ databases">
        <authorList>
            <person name="Sibley D."/>
            <person name="Venepally P."/>
            <person name="Karamycheva S."/>
            <person name="Hadjithomas M."/>
            <person name="Khan A."/>
            <person name="Brunk B."/>
            <person name="Roos D."/>
            <person name="Caler E."/>
            <person name="Lorenzi H."/>
        </authorList>
    </citation>
    <scope>NUCLEOTIDE SEQUENCE [LARGE SCALE GENOMIC DNA]</scope>
    <source>
        <strain evidence="10 11">MAS</strain>
    </source>
</reference>
<evidence type="ECO:0000256" key="4">
    <source>
        <dbReference type="ARBA" id="ARBA00022723"/>
    </source>
</evidence>
<dbReference type="PANTHER" id="PTHR22937">
    <property type="entry name" value="E3 UBIQUITIN-PROTEIN LIGASE RNF165"/>
    <property type="match status" value="1"/>
</dbReference>
<evidence type="ECO:0000256" key="3">
    <source>
        <dbReference type="ARBA" id="ARBA00022679"/>
    </source>
</evidence>
<dbReference type="Proteomes" id="UP000028821">
    <property type="component" value="Unassembled WGS sequence"/>
</dbReference>
<keyword evidence="3" id="KW-0808">Transferase</keyword>
<dbReference type="EMBL" id="AEXC02000227">
    <property type="protein sequence ID" value="KFH17618.1"/>
    <property type="molecule type" value="Genomic_DNA"/>
</dbReference>
<dbReference type="AlphaFoldDB" id="A0A086QYD6"/>
<sequence>SQALRNHLLVCRTLGSVLPDAGNDEAGDGETDSDRFFCVICRESRRRGEGFKRLPCSHSFHFACLQQWLTASSNIICPV</sequence>
<dbReference type="VEuPathDB" id="ToxoDB:TGMAS_412860"/>
<dbReference type="EC" id="2.3.2.27" evidence="2"/>
<evidence type="ECO:0000256" key="7">
    <source>
        <dbReference type="ARBA" id="ARBA00022833"/>
    </source>
</evidence>
<keyword evidence="6" id="KW-0833">Ubl conjugation pathway</keyword>
<dbReference type="Gene3D" id="3.30.40.10">
    <property type="entry name" value="Zinc/RING finger domain, C3HC4 (zinc finger)"/>
    <property type="match status" value="1"/>
</dbReference>